<name>A0AAV4C7P4_9GAST</name>
<dbReference type="EMBL" id="BLXT01005922">
    <property type="protein sequence ID" value="GFO27397.1"/>
    <property type="molecule type" value="Genomic_DNA"/>
</dbReference>
<sequence length="56" mass="5913">MLYIQRGQRIDAAICVTQTPSVFRITTDAITAAVTGITKVTAELAGGKVGDLYSPE</sequence>
<keyword evidence="2" id="KW-1185">Reference proteome</keyword>
<proteinExistence type="predicted"/>
<dbReference type="Proteomes" id="UP000735302">
    <property type="component" value="Unassembled WGS sequence"/>
</dbReference>
<accession>A0AAV4C7P4</accession>
<evidence type="ECO:0000313" key="2">
    <source>
        <dbReference type="Proteomes" id="UP000735302"/>
    </source>
</evidence>
<dbReference type="AlphaFoldDB" id="A0AAV4C7P4"/>
<comment type="caution">
    <text evidence="1">The sequence shown here is derived from an EMBL/GenBank/DDBJ whole genome shotgun (WGS) entry which is preliminary data.</text>
</comment>
<protein>
    <submittedName>
        <fullName evidence="1">Uncharacterized protein</fullName>
    </submittedName>
</protein>
<feature type="non-terminal residue" evidence="1">
    <location>
        <position position="56"/>
    </location>
</feature>
<reference evidence="1 2" key="1">
    <citation type="journal article" date="2021" name="Elife">
        <title>Chloroplast acquisition without the gene transfer in kleptoplastic sea slugs, Plakobranchus ocellatus.</title>
        <authorList>
            <person name="Maeda T."/>
            <person name="Takahashi S."/>
            <person name="Yoshida T."/>
            <person name="Shimamura S."/>
            <person name="Takaki Y."/>
            <person name="Nagai Y."/>
            <person name="Toyoda A."/>
            <person name="Suzuki Y."/>
            <person name="Arimoto A."/>
            <person name="Ishii H."/>
            <person name="Satoh N."/>
            <person name="Nishiyama T."/>
            <person name="Hasebe M."/>
            <person name="Maruyama T."/>
            <person name="Minagawa J."/>
            <person name="Obokata J."/>
            <person name="Shigenobu S."/>
        </authorList>
    </citation>
    <scope>NUCLEOTIDE SEQUENCE [LARGE SCALE GENOMIC DNA]</scope>
</reference>
<evidence type="ECO:0000313" key="1">
    <source>
        <dbReference type="EMBL" id="GFO27397.1"/>
    </source>
</evidence>
<gene>
    <name evidence="1" type="ORF">PoB_005390200</name>
</gene>
<organism evidence="1 2">
    <name type="scientific">Plakobranchus ocellatus</name>
    <dbReference type="NCBI Taxonomy" id="259542"/>
    <lineage>
        <taxon>Eukaryota</taxon>
        <taxon>Metazoa</taxon>
        <taxon>Spiralia</taxon>
        <taxon>Lophotrochozoa</taxon>
        <taxon>Mollusca</taxon>
        <taxon>Gastropoda</taxon>
        <taxon>Heterobranchia</taxon>
        <taxon>Euthyneura</taxon>
        <taxon>Panpulmonata</taxon>
        <taxon>Sacoglossa</taxon>
        <taxon>Placobranchoidea</taxon>
        <taxon>Plakobranchidae</taxon>
        <taxon>Plakobranchus</taxon>
    </lineage>
</organism>